<keyword evidence="2" id="KW-1185">Reference proteome</keyword>
<dbReference type="RefSeq" id="WP_050053706.1">
    <property type="nucleotide sequence ID" value="NZ_CAQI01000028.1"/>
</dbReference>
<gene>
    <name evidence="1" type="ORF">ARTSIC4J27_585</name>
</gene>
<evidence type="ECO:0000313" key="2">
    <source>
        <dbReference type="Proteomes" id="UP000035722"/>
    </source>
</evidence>
<dbReference type="STRING" id="861266.ARTSIC4J27_585"/>
<proteinExistence type="predicted"/>
<comment type="caution">
    <text evidence="1">The sequence shown here is derived from an EMBL/GenBank/DDBJ whole genome shotgun (WGS) entry which is preliminary data.</text>
</comment>
<evidence type="ECO:0000313" key="1">
    <source>
        <dbReference type="EMBL" id="CCQ44658.1"/>
    </source>
</evidence>
<dbReference type="OrthoDB" id="2081828at2"/>
<dbReference type="Proteomes" id="UP000035722">
    <property type="component" value="Unassembled WGS sequence"/>
</dbReference>
<accession>A0A024GY07</accession>
<reference evidence="2" key="1">
    <citation type="journal article" date="2014" name="Genome Announc.">
        <title>Genome Sequence of Arthrobacter siccitolerans 4J27, a Xeroprotectant-Producing Desiccation-Tolerant Microorganism.</title>
        <authorList>
            <person name="Manzanera M."/>
            <person name="Santa-Cruz-Calvo L."/>
            <person name="Vilchez J.I."/>
            <person name="Garcia-Fontana C."/>
            <person name="Silva-Castro G.A."/>
            <person name="Calvo C."/>
            <person name="Gonzalez-Lopez J."/>
        </authorList>
    </citation>
    <scope>NUCLEOTIDE SEQUENCE [LARGE SCALE GENOMIC DNA]</scope>
    <source>
        <strain evidence="2">4J27</strain>
    </source>
</reference>
<protein>
    <submittedName>
        <fullName evidence="1">Uncharacterized protein</fullName>
    </submittedName>
</protein>
<dbReference type="AlphaFoldDB" id="A0A024GY07"/>
<sequence>MTETITGTIDLDAALDKKIENLLKARLDHYLEDLSFRIGQAYELIDRVGGGASKGTVFAEDLNIKDRVFLTGYTVTNNSPTAGSIAWADLHVVYNGVDHAITNGNTALQYVYFTPATTPTTLKMSATKPVLADGDVLLFVNESGVARNMLSDTNASLPRIVATNAIDTDAISPGAVTGTELKDGAVVAGKIGSGAINSTGLFSGKVVNGANMVDGTVNTLQLANSAVDANKLGTGAINNANKFSGKVLSGANMVDGTVGGTQLGSGAVSASKLNILRHVMY</sequence>
<organism evidence="1 2">
    <name type="scientific">Pseudarthrobacter siccitolerans</name>
    <dbReference type="NCBI Taxonomy" id="861266"/>
    <lineage>
        <taxon>Bacteria</taxon>
        <taxon>Bacillati</taxon>
        <taxon>Actinomycetota</taxon>
        <taxon>Actinomycetes</taxon>
        <taxon>Micrococcales</taxon>
        <taxon>Micrococcaceae</taxon>
        <taxon>Pseudarthrobacter</taxon>
    </lineage>
</organism>
<name>A0A024GY07_9MICC</name>
<dbReference type="EMBL" id="CAQI01000028">
    <property type="protein sequence ID" value="CCQ44658.1"/>
    <property type="molecule type" value="Genomic_DNA"/>
</dbReference>